<dbReference type="STRING" id="322104.A3GGP0"/>
<dbReference type="EMBL" id="AAVQ01000001">
    <property type="protein sequence ID" value="EAZ63561.2"/>
    <property type="molecule type" value="Genomic_DNA"/>
</dbReference>
<dbReference type="eggNOG" id="ENOG502SGS1">
    <property type="taxonomic scope" value="Eukaryota"/>
</dbReference>
<dbReference type="HOGENOM" id="CLU_416173_0_0_1"/>
<dbReference type="OMA" id="YNANHVL"/>
<comment type="caution">
    <text evidence="2">The sequence shown here is derived from an EMBL/GenBank/DDBJ whole genome shotgun (WGS) entry which is preliminary data.</text>
</comment>
<dbReference type="Gene3D" id="1.20.1480.30">
    <property type="entry name" value="Designed four-helix bundle protein"/>
    <property type="match status" value="1"/>
</dbReference>
<dbReference type="KEGG" id="pic:PICST_66501"/>
<evidence type="ECO:0008006" key="4">
    <source>
        <dbReference type="Google" id="ProtNLM"/>
    </source>
</evidence>
<evidence type="ECO:0000256" key="1">
    <source>
        <dbReference type="SAM" id="MobiDB-lite"/>
    </source>
</evidence>
<proteinExistence type="predicted"/>
<feature type="compositionally biased region" description="Basic and acidic residues" evidence="1">
    <location>
        <begin position="221"/>
        <end position="235"/>
    </location>
</feature>
<feature type="region of interest" description="Disordered" evidence="1">
    <location>
        <begin position="221"/>
        <end position="254"/>
    </location>
</feature>
<dbReference type="GeneID" id="4851439"/>
<dbReference type="OrthoDB" id="4093311at2759"/>
<accession>A3GGP0</accession>
<gene>
    <name evidence="2" type="ORF">PICST_66501</name>
</gene>
<keyword evidence="3" id="KW-1185">Reference proteome</keyword>
<dbReference type="RefSeq" id="XP_001387584.2">
    <property type="nucleotide sequence ID" value="XM_001387547.1"/>
</dbReference>
<evidence type="ECO:0000313" key="3">
    <source>
        <dbReference type="Proteomes" id="UP000002258"/>
    </source>
</evidence>
<dbReference type="Proteomes" id="UP000002258">
    <property type="component" value="Chromosome 1"/>
</dbReference>
<feature type="compositionally biased region" description="Basic and acidic residues" evidence="1">
    <location>
        <begin position="157"/>
        <end position="172"/>
    </location>
</feature>
<dbReference type="AlphaFoldDB" id="A3GGP0"/>
<evidence type="ECO:0000313" key="2">
    <source>
        <dbReference type="EMBL" id="EAZ63561.2"/>
    </source>
</evidence>
<protein>
    <recommendedName>
        <fullName evidence="4">SUN domain-containing protein</fullName>
    </recommendedName>
</protein>
<organism evidence="2 3">
    <name type="scientific">Scheffersomyces stipitis (strain ATCC 58785 / CBS 6054 / NBRC 10063 / NRRL Y-11545)</name>
    <name type="common">Yeast</name>
    <name type="synonym">Pichia stipitis</name>
    <dbReference type="NCBI Taxonomy" id="322104"/>
    <lineage>
        <taxon>Eukaryota</taxon>
        <taxon>Fungi</taxon>
        <taxon>Dikarya</taxon>
        <taxon>Ascomycota</taxon>
        <taxon>Saccharomycotina</taxon>
        <taxon>Pichiomycetes</taxon>
        <taxon>Debaryomycetaceae</taxon>
        <taxon>Scheffersomyces</taxon>
    </lineage>
</organism>
<name>A3GGP0_PICST</name>
<feature type="region of interest" description="Disordered" evidence="1">
    <location>
        <begin position="157"/>
        <end position="176"/>
    </location>
</feature>
<reference evidence="2 3" key="1">
    <citation type="journal article" date="2007" name="Nat. Biotechnol.">
        <title>Genome sequence of the lignocellulose-bioconverting and xylose-fermenting yeast Pichia stipitis.</title>
        <authorList>
            <person name="Jeffries T.W."/>
            <person name="Grigoriev I.V."/>
            <person name="Grimwood J."/>
            <person name="Laplaza J.M."/>
            <person name="Aerts A."/>
            <person name="Salamov A."/>
            <person name="Schmutz J."/>
            <person name="Lindquist E."/>
            <person name="Dehal P."/>
            <person name="Shapiro H."/>
            <person name="Jin Y.S."/>
            <person name="Passoth V."/>
            <person name="Richardson P.M."/>
        </authorList>
    </citation>
    <scope>NUCLEOTIDE SEQUENCE [LARGE SCALE GENOMIC DNA]</scope>
    <source>
        <strain evidence="3">ATCC 58785 / CBS 6054 / NBRC 10063 / NRRL Y-11545</strain>
    </source>
</reference>
<dbReference type="InParanoid" id="A3GGP0"/>
<sequence>MPGFPGVPRVVGDTDDDASIHMYNFVGPAQPLPARKSAADEKIYQTLYEKFKNNNNIRSINNTSQIEEEHASDEEFEEIDVEAMNASFDKFANKSSSYVSAEDVDANFSDSDTMNESSDDDDDDDLEDLLLADKVYETAQTIPVSATNDSHKPVNVRVREESPISNRADRYSSDSQTSTRWNRSLVQKLPARLASRNLFGSEANTSANILFDEIKRTKEASEKEAKNLEEPETTEKSPFINSENSEDIHSGSTGVGNSNSDNWFSASSFIKNYIIFLLASFIITLLALSYQASTLIPFDAARFAARFNKLDTSVKTLSSRVHDIESDRQSLSAVSIDTGKINEKLVDIEGKMEELETRLVGQKSEFNSWKESLKEAGTSISSTIENGRLADIEDKINALLNATEKSPSWSNYVDTHSSEINEYIRNQIANAQPKELQEIIKQQLEKYNHDISDKFNKLVDSLNLEDTPVDEQLLERAKNTASPILLSQIADILYKGSVTTNYADYSLGARIRGYLTRGGNGLQQEQSTVRRALFGWYRYLRIKSPNEWKYNANNVLSDSEQSWYCSSECSVGIKLSSKVILSDIVIEGKNIGKVSIWLRPTTKQNYDRVLAYQQKYKIVSDSDESAKNGNRYLSKYVKVSEASVATESVHIKLPVSVVNLQIPVGDIYVEFTPSSSADGDRATEVNSIKVYGISGINTHQSSELNSLLNKIFAAAEEKRSETGIHREGSDVSDILGEDYTYIV</sequence>